<organism evidence="1 2">
    <name type="scientific">Eutrema salsugineum</name>
    <name type="common">Saltwater cress</name>
    <name type="synonym">Sisymbrium salsugineum</name>
    <dbReference type="NCBI Taxonomy" id="72664"/>
    <lineage>
        <taxon>Eukaryota</taxon>
        <taxon>Viridiplantae</taxon>
        <taxon>Streptophyta</taxon>
        <taxon>Embryophyta</taxon>
        <taxon>Tracheophyta</taxon>
        <taxon>Spermatophyta</taxon>
        <taxon>Magnoliopsida</taxon>
        <taxon>eudicotyledons</taxon>
        <taxon>Gunneridae</taxon>
        <taxon>Pentapetalae</taxon>
        <taxon>rosids</taxon>
        <taxon>malvids</taxon>
        <taxon>Brassicales</taxon>
        <taxon>Brassicaceae</taxon>
        <taxon>Eutremeae</taxon>
        <taxon>Eutrema</taxon>
    </lineage>
</organism>
<reference evidence="1 2" key="1">
    <citation type="journal article" date="2013" name="Front. Plant Sci.">
        <title>The Reference Genome of the Halophytic Plant Eutrema salsugineum.</title>
        <authorList>
            <person name="Yang R."/>
            <person name="Jarvis D.E."/>
            <person name="Chen H."/>
            <person name="Beilstein M.A."/>
            <person name="Grimwood J."/>
            <person name="Jenkins J."/>
            <person name="Shu S."/>
            <person name="Prochnik S."/>
            <person name="Xin M."/>
            <person name="Ma C."/>
            <person name="Schmutz J."/>
            <person name="Wing R.A."/>
            <person name="Mitchell-Olds T."/>
            <person name="Schumaker K.S."/>
            <person name="Wang X."/>
        </authorList>
    </citation>
    <scope>NUCLEOTIDE SEQUENCE [LARGE SCALE GENOMIC DNA]</scope>
</reference>
<keyword evidence="2" id="KW-1185">Reference proteome</keyword>
<dbReference type="EMBL" id="KI517384">
    <property type="protein sequence ID" value="ESQ56231.1"/>
    <property type="molecule type" value="Genomic_DNA"/>
</dbReference>
<proteinExistence type="predicted"/>
<sequence length="108" mass="12090">MCPAVNQSFDDCWAVTFSRAISVFLKINGSTITPPTAMTLLTGVDDRHITRTGAIDLNVRPALQSDNDDKHEKYERCIVRLLAKAPLAVGFEYLPSARTHDWKVRNLC</sequence>
<evidence type="ECO:0000313" key="2">
    <source>
        <dbReference type="Proteomes" id="UP000030689"/>
    </source>
</evidence>
<protein>
    <submittedName>
        <fullName evidence="1">Uncharacterized protein</fullName>
    </submittedName>
</protein>
<accession>V4P992</accession>
<gene>
    <name evidence="1" type="ORF">EUTSA_v10026623mg</name>
</gene>
<dbReference type="KEGG" id="eus:EUTSA_v10026623mg"/>
<dbReference type="AlphaFoldDB" id="V4P992"/>
<name>V4P992_EUTSA</name>
<dbReference type="Proteomes" id="UP000030689">
    <property type="component" value="Unassembled WGS sequence"/>
</dbReference>
<dbReference type="Gramene" id="ESQ56231">
    <property type="protein sequence ID" value="ESQ56231"/>
    <property type="gene ID" value="EUTSA_v10026623mg"/>
</dbReference>
<evidence type="ECO:0000313" key="1">
    <source>
        <dbReference type="EMBL" id="ESQ56231.1"/>
    </source>
</evidence>